<feature type="compositionally biased region" description="Low complexity" evidence="1">
    <location>
        <begin position="54"/>
        <end position="74"/>
    </location>
</feature>
<protein>
    <submittedName>
        <fullName evidence="3">Uncharacterized protein</fullName>
    </submittedName>
</protein>
<sequence>MRVLSLTVSILAVIAVFSALAIEPRLPKKMRQSHPSRARLVKRFRFPCPTPTPASRSASGSQAKSQASHSSTSQNVLPRNPPKRLPSALHQSNPSARRQLRQSGPPLQLRPLPRLRPSIPLLYLSILDRIRPLSTRHHQLAAHQPAAVPSAGAACAADSSRESRSAAARGPR</sequence>
<dbReference type="AlphaFoldDB" id="A0A1Y2H3K3"/>
<feature type="region of interest" description="Disordered" evidence="1">
    <location>
        <begin position="143"/>
        <end position="172"/>
    </location>
</feature>
<dbReference type="Proteomes" id="UP000193411">
    <property type="component" value="Unassembled WGS sequence"/>
</dbReference>
<keyword evidence="4" id="KW-1185">Reference proteome</keyword>
<evidence type="ECO:0000256" key="2">
    <source>
        <dbReference type="SAM" id="SignalP"/>
    </source>
</evidence>
<feature type="chain" id="PRO_5012078974" evidence="2">
    <location>
        <begin position="22"/>
        <end position="172"/>
    </location>
</feature>
<dbReference type="EMBL" id="MCFL01000330">
    <property type="protein sequence ID" value="ORZ29140.1"/>
    <property type="molecule type" value="Genomic_DNA"/>
</dbReference>
<evidence type="ECO:0000313" key="3">
    <source>
        <dbReference type="EMBL" id="ORZ29140.1"/>
    </source>
</evidence>
<evidence type="ECO:0000256" key="1">
    <source>
        <dbReference type="SAM" id="MobiDB-lite"/>
    </source>
</evidence>
<accession>A0A1Y2H3K3</accession>
<feature type="compositionally biased region" description="Basic residues" evidence="1">
    <location>
        <begin position="28"/>
        <end position="45"/>
    </location>
</feature>
<feature type="region of interest" description="Disordered" evidence="1">
    <location>
        <begin position="28"/>
        <end position="112"/>
    </location>
</feature>
<organism evidence="3 4">
    <name type="scientific">Catenaria anguillulae PL171</name>
    <dbReference type="NCBI Taxonomy" id="765915"/>
    <lineage>
        <taxon>Eukaryota</taxon>
        <taxon>Fungi</taxon>
        <taxon>Fungi incertae sedis</taxon>
        <taxon>Blastocladiomycota</taxon>
        <taxon>Blastocladiomycetes</taxon>
        <taxon>Blastocladiales</taxon>
        <taxon>Catenariaceae</taxon>
        <taxon>Catenaria</taxon>
    </lineage>
</organism>
<proteinExistence type="predicted"/>
<reference evidence="3 4" key="1">
    <citation type="submission" date="2016-07" db="EMBL/GenBank/DDBJ databases">
        <title>Pervasive Adenine N6-methylation of Active Genes in Fungi.</title>
        <authorList>
            <consortium name="DOE Joint Genome Institute"/>
            <person name="Mondo S.J."/>
            <person name="Dannebaum R.O."/>
            <person name="Kuo R.C."/>
            <person name="Labutti K."/>
            <person name="Haridas S."/>
            <person name="Kuo A."/>
            <person name="Salamov A."/>
            <person name="Ahrendt S.R."/>
            <person name="Lipzen A."/>
            <person name="Sullivan W."/>
            <person name="Andreopoulos W.B."/>
            <person name="Clum A."/>
            <person name="Lindquist E."/>
            <person name="Daum C."/>
            <person name="Ramamoorthy G.K."/>
            <person name="Gryganskyi A."/>
            <person name="Culley D."/>
            <person name="Magnuson J.K."/>
            <person name="James T.Y."/>
            <person name="O'Malley M.A."/>
            <person name="Stajich J.E."/>
            <person name="Spatafora J.W."/>
            <person name="Visel A."/>
            <person name="Grigoriev I.V."/>
        </authorList>
    </citation>
    <scope>NUCLEOTIDE SEQUENCE [LARGE SCALE GENOMIC DNA]</scope>
    <source>
        <strain evidence="3 4">PL171</strain>
    </source>
</reference>
<gene>
    <name evidence="3" type="ORF">BCR44DRAFT_1192104</name>
</gene>
<keyword evidence="2" id="KW-0732">Signal</keyword>
<evidence type="ECO:0000313" key="4">
    <source>
        <dbReference type="Proteomes" id="UP000193411"/>
    </source>
</evidence>
<feature type="compositionally biased region" description="Low complexity" evidence="1">
    <location>
        <begin position="101"/>
        <end position="112"/>
    </location>
</feature>
<comment type="caution">
    <text evidence="3">The sequence shown here is derived from an EMBL/GenBank/DDBJ whole genome shotgun (WGS) entry which is preliminary data.</text>
</comment>
<feature type="signal peptide" evidence="2">
    <location>
        <begin position="1"/>
        <end position="21"/>
    </location>
</feature>
<name>A0A1Y2H3K3_9FUNG</name>
<feature type="compositionally biased region" description="Low complexity" evidence="1">
    <location>
        <begin position="143"/>
        <end position="158"/>
    </location>
</feature>